<dbReference type="CDD" id="cd20071">
    <property type="entry name" value="SET_SMYD"/>
    <property type="match status" value="1"/>
</dbReference>
<accession>A0A485LSE7</accession>
<keyword evidence="2 4" id="KW-0863">Zinc-finger</keyword>
<reference evidence="7" key="2">
    <citation type="submission" date="2019-06" db="EMBL/GenBank/DDBJ databases">
        <title>Genomics analysis of Aphanomyces spp. identifies a new class of oomycete effector associated with host adaptation.</title>
        <authorList>
            <person name="Gaulin E."/>
        </authorList>
    </citation>
    <scope>NUCLEOTIDE SEQUENCE</scope>
    <source>
        <strain evidence="7">CBS 578.67</strain>
    </source>
</reference>
<evidence type="ECO:0000313" key="8">
    <source>
        <dbReference type="EMBL" id="VFU01579.1"/>
    </source>
</evidence>
<dbReference type="SUPFAM" id="SSF144232">
    <property type="entry name" value="HIT/MYND zinc finger-like"/>
    <property type="match status" value="1"/>
</dbReference>
<dbReference type="AlphaFoldDB" id="A0A485LSE7"/>
<dbReference type="PROSITE" id="PS01360">
    <property type="entry name" value="ZF_MYND_1"/>
    <property type="match status" value="1"/>
</dbReference>
<evidence type="ECO:0000256" key="4">
    <source>
        <dbReference type="PROSITE-ProRule" id="PRU00134"/>
    </source>
</evidence>
<dbReference type="Proteomes" id="UP000332933">
    <property type="component" value="Unassembled WGS sequence"/>
</dbReference>
<reference evidence="8 9" key="1">
    <citation type="submission" date="2019-03" db="EMBL/GenBank/DDBJ databases">
        <authorList>
            <person name="Gaulin E."/>
            <person name="Dumas B."/>
        </authorList>
    </citation>
    <scope>NUCLEOTIDE SEQUENCE [LARGE SCALE GENOMIC DNA]</scope>
    <source>
        <strain evidence="8">CBS 568.67</strain>
    </source>
</reference>
<dbReference type="GO" id="GO:0005634">
    <property type="term" value="C:nucleus"/>
    <property type="evidence" value="ECO:0007669"/>
    <property type="project" value="TreeGrafter"/>
</dbReference>
<evidence type="ECO:0000256" key="3">
    <source>
        <dbReference type="ARBA" id="ARBA00022833"/>
    </source>
</evidence>
<evidence type="ECO:0000259" key="5">
    <source>
        <dbReference type="PROSITE" id="PS50280"/>
    </source>
</evidence>
<keyword evidence="3" id="KW-0862">Zinc</keyword>
<proteinExistence type="predicted"/>
<evidence type="ECO:0000256" key="2">
    <source>
        <dbReference type="ARBA" id="ARBA00022771"/>
    </source>
</evidence>
<dbReference type="SUPFAM" id="SSF82199">
    <property type="entry name" value="SET domain"/>
    <property type="match status" value="1"/>
</dbReference>
<dbReference type="EMBL" id="CAADRA010007504">
    <property type="protein sequence ID" value="VFU01579.1"/>
    <property type="molecule type" value="Genomic_DNA"/>
</dbReference>
<evidence type="ECO:0000259" key="6">
    <source>
        <dbReference type="PROSITE" id="PS50865"/>
    </source>
</evidence>
<gene>
    <name evidence="8" type="primary">Aste57867_24948</name>
    <name evidence="7" type="ORF">As57867_024870</name>
    <name evidence="8" type="ORF">ASTE57867_24948</name>
</gene>
<dbReference type="InterPro" id="IPR002893">
    <property type="entry name" value="Znf_MYND"/>
</dbReference>
<keyword evidence="1" id="KW-0479">Metal-binding</keyword>
<dbReference type="PANTHER" id="PTHR12197">
    <property type="entry name" value="HISTONE-LYSINE N-METHYLTRANSFERASE SMYD"/>
    <property type="match status" value="1"/>
</dbReference>
<evidence type="ECO:0000313" key="7">
    <source>
        <dbReference type="EMBL" id="KAF0682935.1"/>
    </source>
</evidence>
<dbReference type="PANTHER" id="PTHR12197:SF251">
    <property type="entry name" value="EG:BACR7C10.4 PROTEIN"/>
    <property type="match status" value="1"/>
</dbReference>
<dbReference type="InterPro" id="IPR046341">
    <property type="entry name" value="SET_dom_sf"/>
</dbReference>
<dbReference type="OrthoDB" id="186739at2759"/>
<keyword evidence="9" id="KW-1185">Reference proteome</keyword>
<dbReference type="InterPro" id="IPR050869">
    <property type="entry name" value="H3K4_H4K5_MeTrfase"/>
</dbReference>
<evidence type="ECO:0000256" key="1">
    <source>
        <dbReference type="ARBA" id="ARBA00022723"/>
    </source>
</evidence>
<feature type="domain" description="MYND-type" evidence="6">
    <location>
        <begin position="411"/>
        <end position="447"/>
    </location>
</feature>
<dbReference type="EMBL" id="VJMH01007478">
    <property type="protein sequence ID" value="KAF0682935.1"/>
    <property type="molecule type" value="Genomic_DNA"/>
</dbReference>
<dbReference type="GO" id="GO:0008270">
    <property type="term" value="F:zinc ion binding"/>
    <property type="evidence" value="ECO:0007669"/>
    <property type="project" value="UniProtKB-KW"/>
</dbReference>
<evidence type="ECO:0000313" key="9">
    <source>
        <dbReference type="Proteomes" id="UP000332933"/>
    </source>
</evidence>
<dbReference type="InterPro" id="IPR001214">
    <property type="entry name" value="SET_dom"/>
</dbReference>
<protein>
    <submittedName>
        <fullName evidence="8">Aste57867_24948 protein</fullName>
    </submittedName>
</protein>
<dbReference type="PROSITE" id="PS50280">
    <property type="entry name" value="SET"/>
    <property type="match status" value="1"/>
</dbReference>
<dbReference type="Pfam" id="PF01753">
    <property type="entry name" value="zf-MYND"/>
    <property type="match status" value="1"/>
</dbReference>
<dbReference type="Gene3D" id="2.170.270.10">
    <property type="entry name" value="SET domain"/>
    <property type="match status" value="1"/>
</dbReference>
<sequence length="455" mass="49585">MDSLVNARLPPHAGVRCALHPIFGASLYTTRAFEVGETVWHEDEAALVSPGTSLLAYASVLKAQASDAALAETLSAFMTLDEATVDADPTFATIAQLCQAFRKSHGAARMALVTQLVSAFEINGHGLPDDRAGLFVVASKAAHSCSPNVIYTPRGPRGMAYVAIKPIAADALVYYSYIAREKLGFPTHFRQALLRQSYYFVCGCARCDGDDHVRPLPCPACETGEMLHRQDAWTCRDCGLQLSDDDAPARLPLELEERLDAKVMGFEVDPGSAAVTNVRAAFKDATAAFSPNHWATIYLARILAEMSMPPSTEFMAPALTPPQLHATTKRIATWCRDVLAPHNPVSAASLVFAYRAPLFAQCARGDVDAHALLAYFYPFFRLNFGPNDADVVEWRGYVWGADVQEREGRLCAECTRPASQRCGRCASVAYCSKACQVANWKTHKPVCPTMASQRK</sequence>
<organism evidence="8 9">
    <name type="scientific">Aphanomyces stellatus</name>
    <dbReference type="NCBI Taxonomy" id="120398"/>
    <lineage>
        <taxon>Eukaryota</taxon>
        <taxon>Sar</taxon>
        <taxon>Stramenopiles</taxon>
        <taxon>Oomycota</taxon>
        <taxon>Saprolegniomycetes</taxon>
        <taxon>Saprolegniales</taxon>
        <taxon>Verrucalvaceae</taxon>
        <taxon>Aphanomyces</taxon>
    </lineage>
</organism>
<feature type="domain" description="SET" evidence="5">
    <location>
        <begin position="13"/>
        <end position="178"/>
    </location>
</feature>
<dbReference type="Gene3D" id="6.10.140.2220">
    <property type="match status" value="1"/>
</dbReference>
<dbReference type="PROSITE" id="PS50865">
    <property type="entry name" value="ZF_MYND_2"/>
    <property type="match status" value="1"/>
</dbReference>
<name>A0A485LSE7_9STRA</name>